<reference evidence="1" key="2">
    <citation type="journal article" date="2015" name="Fish Shellfish Immunol.">
        <title>Early steps in the European eel (Anguilla anguilla)-Vibrio vulnificus interaction in the gills: Role of the RtxA13 toxin.</title>
        <authorList>
            <person name="Callol A."/>
            <person name="Pajuelo D."/>
            <person name="Ebbesson L."/>
            <person name="Teles M."/>
            <person name="MacKenzie S."/>
            <person name="Amaro C."/>
        </authorList>
    </citation>
    <scope>NUCLEOTIDE SEQUENCE</scope>
</reference>
<organism evidence="1">
    <name type="scientific">Anguilla anguilla</name>
    <name type="common">European freshwater eel</name>
    <name type="synonym">Muraena anguilla</name>
    <dbReference type="NCBI Taxonomy" id="7936"/>
    <lineage>
        <taxon>Eukaryota</taxon>
        <taxon>Metazoa</taxon>
        <taxon>Chordata</taxon>
        <taxon>Craniata</taxon>
        <taxon>Vertebrata</taxon>
        <taxon>Euteleostomi</taxon>
        <taxon>Actinopterygii</taxon>
        <taxon>Neopterygii</taxon>
        <taxon>Teleostei</taxon>
        <taxon>Anguilliformes</taxon>
        <taxon>Anguillidae</taxon>
        <taxon>Anguilla</taxon>
    </lineage>
</organism>
<evidence type="ECO:0000313" key="1">
    <source>
        <dbReference type="EMBL" id="JAI03992.1"/>
    </source>
</evidence>
<sequence>MEACTPLLLISQWEKVWMFTTVWGIMKAKRLKEGQLTTWWW</sequence>
<accession>A0A0E9XNI9</accession>
<proteinExistence type="predicted"/>
<protein>
    <submittedName>
        <fullName evidence="1">Uncharacterized protein</fullName>
    </submittedName>
</protein>
<name>A0A0E9XNI9_ANGAN</name>
<dbReference type="AlphaFoldDB" id="A0A0E9XNI9"/>
<dbReference type="EMBL" id="GBXM01004586">
    <property type="protein sequence ID" value="JAI03992.1"/>
    <property type="molecule type" value="Transcribed_RNA"/>
</dbReference>
<reference evidence="1" key="1">
    <citation type="submission" date="2014-11" db="EMBL/GenBank/DDBJ databases">
        <authorList>
            <person name="Amaro Gonzalez C."/>
        </authorList>
    </citation>
    <scope>NUCLEOTIDE SEQUENCE</scope>
</reference>